<proteinExistence type="predicted"/>
<dbReference type="Proteomes" id="UP000247233">
    <property type="component" value="Unassembled WGS sequence"/>
</dbReference>
<dbReference type="RefSeq" id="XP_025398746.1">
    <property type="nucleotide sequence ID" value="XM_025543421.1"/>
</dbReference>
<dbReference type="VEuPathDB" id="FungiDB:BO70DRAFT_362859"/>
<protein>
    <submittedName>
        <fullName evidence="1">Uncharacterized protein</fullName>
    </submittedName>
</protein>
<reference evidence="1 2" key="1">
    <citation type="submission" date="2016-12" db="EMBL/GenBank/DDBJ databases">
        <title>The genomes of Aspergillus section Nigri reveals drivers in fungal speciation.</title>
        <authorList>
            <consortium name="DOE Joint Genome Institute"/>
            <person name="Vesth T.C."/>
            <person name="Nybo J."/>
            <person name="Theobald S."/>
            <person name="Brandl J."/>
            <person name="Frisvad J.C."/>
            <person name="Nielsen K.F."/>
            <person name="Lyhne E.K."/>
            <person name="Kogle M.E."/>
            <person name="Kuo A."/>
            <person name="Riley R."/>
            <person name="Clum A."/>
            <person name="Nolan M."/>
            <person name="Lipzen A."/>
            <person name="Salamov A."/>
            <person name="Henrissat B."/>
            <person name="Wiebenga A."/>
            <person name="De Vries R.P."/>
            <person name="Grigoriev I.V."/>
            <person name="Mortensen U.H."/>
            <person name="Andersen M.R."/>
            <person name="Baker S.E."/>
        </authorList>
    </citation>
    <scope>NUCLEOTIDE SEQUENCE [LARGE SCALE GENOMIC DNA]</scope>
    <source>
        <strain evidence="1 2">CBS 117.55</strain>
    </source>
</reference>
<evidence type="ECO:0000313" key="2">
    <source>
        <dbReference type="Proteomes" id="UP000247233"/>
    </source>
</evidence>
<gene>
    <name evidence="1" type="ORF">BO70DRAFT_362859</name>
</gene>
<keyword evidence="2" id="KW-1185">Reference proteome</keyword>
<dbReference type="EMBL" id="MSFL01000015">
    <property type="protein sequence ID" value="PWY79723.1"/>
    <property type="molecule type" value="Genomic_DNA"/>
</dbReference>
<dbReference type="AlphaFoldDB" id="A0A317VZQ5"/>
<name>A0A317VZQ5_9EURO</name>
<accession>A0A317VZQ5</accession>
<organism evidence="1 2">
    <name type="scientific">Aspergillus heteromorphus CBS 117.55</name>
    <dbReference type="NCBI Taxonomy" id="1448321"/>
    <lineage>
        <taxon>Eukaryota</taxon>
        <taxon>Fungi</taxon>
        <taxon>Dikarya</taxon>
        <taxon>Ascomycota</taxon>
        <taxon>Pezizomycotina</taxon>
        <taxon>Eurotiomycetes</taxon>
        <taxon>Eurotiomycetidae</taxon>
        <taxon>Eurotiales</taxon>
        <taxon>Aspergillaceae</taxon>
        <taxon>Aspergillus</taxon>
        <taxon>Aspergillus subgen. Circumdati</taxon>
    </lineage>
</organism>
<dbReference type="GeneID" id="37065658"/>
<sequence length="128" mass="15142">MWVFLWLCDIKYLYHLIKLAERKHPIVKIRLNERRFIRSLKRLVFYRKSRAADSVPNTMSIQESRLIRRSARVSDEALRRDKRCVITKTPEPLETCQIFPYSIHELDVGDFWALSSLFLAGGDNQTMG</sequence>
<comment type="caution">
    <text evidence="1">The sequence shown here is derived from an EMBL/GenBank/DDBJ whole genome shotgun (WGS) entry which is preliminary data.</text>
</comment>
<evidence type="ECO:0000313" key="1">
    <source>
        <dbReference type="EMBL" id="PWY79723.1"/>
    </source>
</evidence>